<dbReference type="NCBIfam" id="TIGR00073">
    <property type="entry name" value="hypB"/>
    <property type="match status" value="1"/>
</dbReference>
<dbReference type="PANTHER" id="PTHR30134:SF1">
    <property type="entry name" value="COBW_HYPB_UREG NUCLEOTIDE-BINDING DOMAIN-CONTAINING PROTEIN"/>
    <property type="match status" value="1"/>
</dbReference>
<dbReference type="Gene3D" id="3.40.50.300">
    <property type="entry name" value="P-loop containing nucleotide triphosphate hydrolases"/>
    <property type="match status" value="1"/>
</dbReference>
<sequence length="218" mass="24596">MNIRVVKQDIDNRDECSNEIKKILKEKKIFLINVMGSPGTGKTTLIIELIKSLKEKYNIAVIEGDIAGQVDAEKIDKLGIAVVQLNLNGACHIAPVSIKEILGYFDLDEIDIIFVENIGNLICPAEFDIGENLKIAILSIPEGDDKVEKYPLLFAESDVLVLNKYDMMQYFEFDEDKVLNDTISINDDCNIFKVSSRTGREINSLVKFIEEKVKEKHT</sequence>
<name>A0ABS2FIK9_9CLOT</name>
<dbReference type="Pfam" id="PF02492">
    <property type="entry name" value="cobW"/>
    <property type="match status" value="1"/>
</dbReference>
<dbReference type="InterPro" id="IPR003495">
    <property type="entry name" value="CobW/HypB/UreG_nucleotide-bd"/>
</dbReference>
<accession>A0ABS2FIK9</accession>
<reference evidence="2 3" key="1">
    <citation type="journal article" date="2021" name="Sci. Rep.">
        <title>The distribution of antibiotic resistance genes in chicken gut microbiota commensals.</title>
        <authorList>
            <person name="Juricova H."/>
            <person name="Matiasovicova J."/>
            <person name="Kubasova T."/>
            <person name="Cejkova D."/>
            <person name="Rychlik I."/>
        </authorList>
    </citation>
    <scope>NUCLEOTIDE SEQUENCE [LARGE SCALE GENOMIC DNA]</scope>
    <source>
        <strain evidence="2 3">An435</strain>
    </source>
</reference>
<dbReference type="SUPFAM" id="SSF52540">
    <property type="entry name" value="P-loop containing nucleoside triphosphate hydrolases"/>
    <property type="match status" value="1"/>
</dbReference>
<dbReference type="RefSeq" id="WP_204572475.1">
    <property type="nucleotide sequence ID" value="NZ_JACJLL010000086.1"/>
</dbReference>
<proteinExistence type="predicted"/>
<gene>
    <name evidence="2" type="primary">hypB</name>
    <name evidence="2" type="ORF">H6A19_12375</name>
</gene>
<evidence type="ECO:0000259" key="1">
    <source>
        <dbReference type="Pfam" id="PF02492"/>
    </source>
</evidence>
<organism evidence="2 3">
    <name type="scientific">Clostridium saudiense</name>
    <dbReference type="NCBI Taxonomy" id="1414720"/>
    <lineage>
        <taxon>Bacteria</taxon>
        <taxon>Bacillati</taxon>
        <taxon>Bacillota</taxon>
        <taxon>Clostridia</taxon>
        <taxon>Eubacteriales</taxon>
        <taxon>Clostridiaceae</taxon>
        <taxon>Clostridium</taxon>
    </lineage>
</organism>
<dbReference type="InterPro" id="IPR004392">
    <property type="entry name" value="Hyd_mat_HypB"/>
</dbReference>
<dbReference type="PIRSF" id="PIRSF005624">
    <property type="entry name" value="Ni-bind_GTPase"/>
    <property type="match status" value="1"/>
</dbReference>
<comment type="caution">
    <text evidence="2">The sequence shown here is derived from an EMBL/GenBank/DDBJ whole genome shotgun (WGS) entry which is preliminary data.</text>
</comment>
<dbReference type="InterPro" id="IPR027417">
    <property type="entry name" value="P-loop_NTPase"/>
</dbReference>
<keyword evidence="3" id="KW-1185">Reference proteome</keyword>
<evidence type="ECO:0000313" key="3">
    <source>
        <dbReference type="Proteomes" id="UP000767334"/>
    </source>
</evidence>
<dbReference type="EMBL" id="JACJLL010000086">
    <property type="protein sequence ID" value="MBM6820122.1"/>
    <property type="molecule type" value="Genomic_DNA"/>
</dbReference>
<dbReference type="PANTHER" id="PTHR30134">
    <property type="entry name" value="HYDROGENASE PROTEIN ASSEMBLY PROTEIN, NICKEL CHAPERONE"/>
    <property type="match status" value="1"/>
</dbReference>
<evidence type="ECO:0000313" key="2">
    <source>
        <dbReference type="EMBL" id="MBM6820122.1"/>
    </source>
</evidence>
<dbReference type="Proteomes" id="UP000767334">
    <property type="component" value="Unassembled WGS sequence"/>
</dbReference>
<protein>
    <submittedName>
        <fullName evidence="2">Hydrogenase nickel incorporation protein HypB</fullName>
    </submittedName>
</protein>
<feature type="domain" description="CobW/HypB/UreG nucleotide-binding" evidence="1">
    <location>
        <begin position="32"/>
        <end position="191"/>
    </location>
</feature>